<name>A0A180FZU6_PUCT1</name>
<organism evidence="2">
    <name type="scientific">Puccinia triticina (isolate 1-1 / race 1 (BBBD))</name>
    <name type="common">Brown leaf rust fungus</name>
    <dbReference type="NCBI Taxonomy" id="630390"/>
    <lineage>
        <taxon>Eukaryota</taxon>
        <taxon>Fungi</taxon>
        <taxon>Dikarya</taxon>
        <taxon>Basidiomycota</taxon>
        <taxon>Pucciniomycotina</taxon>
        <taxon>Pucciniomycetes</taxon>
        <taxon>Pucciniales</taxon>
        <taxon>Pucciniaceae</taxon>
        <taxon>Puccinia</taxon>
    </lineage>
</organism>
<dbReference type="EMBL" id="ADAS02002159">
    <property type="protein sequence ID" value="OAV85931.1"/>
    <property type="molecule type" value="Genomic_DNA"/>
</dbReference>
<reference evidence="2" key="1">
    <citation type="submission" date="2009-11" db="EMBL/GenBank/DDBJ databases">
        <authorList>
            <consortium name="The Broad Institute Genome Sequencing Platform"/>
            <person name="Ward D."/>
            <person name="Feldgarden M."/>
            <person name="Earl A."/>
            <person name="Young S.K."/>
            <person name="Zeng Q."/>
            <person name="Koehrsen M."/>
            <person name="Alvarado L."/>
            <person name="Berlin A."/>
            <person name="Bochicchio J."/>
            <person name="Borenstein D."/>
            <person name="Chapman S.B."/>
            <person name="Chen Z."/>
            <person name="Engels R."/>
            <person name="Freedman E."/>
            <person name="Gellesch M."/>
            <person name="Goldberg J."/>
            <person name="Griggs A."/>
            <person name="Gujja S."/>
            <person name="Heilman E."/>
            <person name="Heiman D."/>
            <person name="Hepburn T."/>
            <person name="Howarth C."/>
            <person name="Jen D."/>
            <person name="Larson L."/>
            <person name="Lewis B."/>
            <person name="Mehta T."/>
            <person name="Park D."/>
            <person name="Pearson M."/>
            <person name="Roberts A."/>
            <person name="Saif S."/>
            <person name="Shea T."/>
            <person name="Shenoy N."/>
            <person name="Sisk P."/>
            <person name="Stolte C."/>
            <person name="Sykes S."/>
            <person name="Thomson T."/>
            <person name="Walk T."/>
            <person name="White J."/>
            <person name="Yandava C."/>
            <person name="Izard J."/>
            <person name="Baranova O.V."/>
            <person name="Blanton J.M."/>
            <person name="Tanner A.C."/>
            <person name="Dewhirst F.E."/>
            <person name="Haas B."/>
            <person name="Nusbaum C."/>
            <person name="Birren B."/>
        </authorList>
    </citation>
    <scope>NUCLEOTIDE SEQUENCE [LARGE SCALE GENOMIC DNA]</scope>
    <source>
        <strain evidence="2">1-1 BBBD Race 1</strain>
    </source>
</reference>
<dbReference type="AlphaFoldDB" id="A0A180FZU6"/>
<evidence type="ECO:0000313" key="3">
    <source>
        <dbReference type="EnsemblFungi" id="PTTG_12253-t43_1-p1"/>
    </source>
</evidence>
<reference evidence="3" key="4">
    <citation type="submission" date="2025-05" db="UniProtKB">
        <authorList>
            <consortium name="EnsemblFungi"/>
        </authorList>
    </citation>
    <scope>IDENTIFICATION</scope>
    <source>
        <strain evidence="3">isolate 1-1 / race 1 (BBBD)</strain>
    </source>
</reference>
<dbReference type="EnsemblFungi" id="PTTG_12253-t43_1">
    <property type="protein sequence ID" value="PTTG_12253-t43_1-p1"/>
    <property type="gene ID" value="PTTG_12253"/>
</dbReference>
<sequence>MLKATGRCQDPKTGIPYTMTCNQISPPARLHRRDPPPSDGLLGPICGGYPPGSYAQDPVPGYHPQMPPGTPSHASQGPRGPQIMTPGHHASQGPQGHPGSQIMTPAGLPQTPRHAPPGTPHTSDSGGVGPIRHTPSNHSSGPYHAHGRIPDISHSPSGRGPLTLPSPNVGLGRRASRHSPEGAPAGSQSYSSPAASEPPASVADSSRSVRSDLLGALIWPDTLQFVRENIGALRANVSNTAEFIRVASPIFDIPEHEKWPAALVLILAGLQDMKAELVSHIVAELKPQAADLVSKIVAELKPQAQEVTADQGPVAAKSNTASGLKGFVRSNLRLLLVEGKLDVYGRLTTRKATAAVTPFLAIKATIRQHEQKHPDQFNLPPNYADDAKWNSELDSMITLALKADKHKIVSMLQDHLPTTGKPPAPVPQLSDLVTSVFSAMLPCYKDSDPATILREVKAPAKARLAHMRLIFNLNRIARNDQGEKHTFWSQLDADLALQIGKSPMYRFGFARLILRKDAALWDGKKDR</sequence>
<reference evidence="2" key="2">
    <citation type="submission" date="2016-05" db="EMBL/GenBank/DDBJ databases">
        <title>Comparative analysis highlights variable genome content of wheat rusts and divergence of the mating loci.</title>
        <authorList>
            <person name="Cuomo C.A."/>
            <person name="Bakkeren G."/>
            <person name="Szabo L."/>
            <person name="Khalil H."/>
            <person name="Joly D."/>
            <person name="Goldberg J."/>
            <person name="Young S."/>
            <person name="Zeng Q."/>
            <person name="Fellers J."/>
        </authorList>
    </citation>
    <scope>NUCLEOTIDE SEQUENCE [LARGE SCALE GENOMIC DNA]</scope>
    <source>
        <strain evidence="2">1-1 BBBD Race 1</strain>
    </source>
</reference>
<feature type="compositionally biased region" description="Low complexity" evidence="1">
    <location>
        <begin position="183"/>
        <end position="206"/>
    </location>
</feature>
<evidence type="ECO:0000313" key="4">
    <source>
        <dbReference type="Proteomes" id="UP000005240"/>
    </source>
</evidence>
<gene>
    <name evidence="2" type="ORF">PTTG_12253</name>
</gene>
<accession>A0A180FZU6</accession>
<dbReference type="Proteomes" id="UP000005240">
    <property type="component" value="Unassembled WGS sequence"/>
</dbReference>
<proteinExistence type="predicted"/>
<evidence type="ECO:0000313" key="2">
    <source>
        <dbReference type="EMBL" id="OAV85931.1"/>
    </source>
</evidence>
<dbReference type="VEuPathDB" id="FungiDB:PTTG_12253"/>
<feature type="region of interest" description="Disordered" evidence="1">
    <location>
        <begin position="1"/>
        <end position="206"/>
    </location>
</feature>
<reference evidence="3 4" key="3">
    <citation type="journal article" date="2017" name="G3 (Bethesda)">
        <title>Comparative analysis highlights variable genome content of wheat rusts and divergence of the mating loci.</title>
        <authorList>
            <person name="Cuomo C.A."/>
            <person name="Bakkeren G."/>
            <person name="Khalil H.B."/>
            <person name="Panwar V."/>
            <person name="Joly D."/>
            <person name="Linning R."/>
            <person name="Sakthikumar S."/>
            <person name="Song X."/>
            <person name="Adiconis X."/>
            <person name="Fan L."/>
            <person name="Goldberg J.M."/>
            <person name="Levin J.Z."/>
            <person name="Young S."/>
            <person name="Zeng Q."/>
            <person name="Anikster Y."/>
            <person name="Bruce M."/>
            <person name="Wang M."/>
            <person name="Yin C."/>
            <person name="McCallum B."/>
            <person name="Szabo L.J."/>
            <person name="Hulbert S."/>
            <person name="Chen X."/>
            <person name="Fellers J.P."/>
        </authorList>
    </citation>
    <scope>NUCLEOTIDE SEQUENCE</scope>
    <source>
        <strain evidence="4">Isolate 1-1 / race 1 (BBBD)</strain>
        <strain evidence="3">isolate 1-1 / race 1 (BBBD)</strain>
    </source>
</reference>
<evidence type="ECO:0000256" key="1">
    <source>
        <dbReference type="SAM" id="MobiDB-lite"/>
    </source>
</evidence>
<keyword evidence="4" id="KW-1185">Reference proteome</keyword>
<protein>
    <submittedName>
        <fullName evidence="2 3">Uncharacterized protein</fullName>
    </submittedName>
</protein>